<keyword evidence="2 7" id="KW-0285">Flavoprotein</keyword>
<dbReference type="InterPro" id="IPR026021">
    <property type="entry name" value="YdjA-like"/>
</dbReference>
<evidence type="ECO:0000256" key="4">
    <source>
        <dbReference type="ARBA" id="ARBA00022857"/>
    </source>
</evidence>
<dbReference type="InterPro" id="IPR000415">
    <property type="entry name" value="Nitroreductase-like"/>
</dbReference>
<name>A0A839Z5R8_9HYPH</name>
<keyword evidence="3 7" id="KW-0288">FMN</keyword>
<dbReference type="Proteomes" id="UP000533469">
    <property type="component" value="Unassembled WGS sequence"/>
</dbReference>
<comment type="caution">
    <text evidence="11">The sequence shown here is derived from an EMBL/GenBank/DDBJ whole genome shotgun (WGS) entry which is preliminary data.</text>
</comment>
<protein>
    <recommendedName>
        <fullName evidence="7">Putative NAD(P)H nitroreductase</fullName>
        <ecNumber evidence="7">1.-.-.-</ecNumber>
    </recommendedName>
</protein>
<keyword evidence="5 7" id="KW-0560">Oxidoreductase</keyword>
<evidence type="ECO:0000259" key="10">
    <source>
        <dbReference type="Pfam" id="PF00881"/>
    </source>
</evidence>
<dbReference type="InterPro" id="IPR052530">
    <property type="entry name" value="NAD(P)H_nitroreductase"/>
</dbReference>
<dbReference type="InterPro" id="IPR029479">
    <property type="entry name" value="Nitroreductase"/>
</dbReference>
<dbReference type="AlphaFoldDB" id="A0A839Z5R8"/>
<accession>A0A839Z5R8</accession>
<dbReference type="CDD" id="cd02135">
    <property type="entry name" value="YdjA-like"/>
    <property type="match status" value="1"/>
</dbReference>
<feature type="binding site" description="in other chain" evidence="8">
    <location>
        <begin position="30"/>
        <end position="32"/>
    </location>
    <ligand>
        <name>FMN</name>
        <dbReference type="ChEBI" id="CHEBI:58210"/>
        <note>ligand shared between dimeric partners</note>
    </ligand>
</feature>
<keyword evidence="6 7" id="KW-0520">NAD</keyword>
<feature type="domain" description="Nitroreductase" evidence="10">
    <location>
        <begin position="40"/>
        <end position="188"/>
    </location>
</feature>
<evidence type="ECO:0000313" key="11">
    <source>
        <dbReference type="EMBL" id="MBB3769880.1"/>
    </source>
</evidence>
<evidence type="ECO:0000256" key="2">
    <source>
        <dbReference type="ARBA" id="ARBA00022630"/>
    </source>
</evidence>
<keyword evidence="4 7" id="KW-0521">NADP</keyword>
<feature type="binding site" description="in other chain" evidence="8">
    <location>
        <begin position="158"/>
        <end position="160"/>
    </location>
    <ligand>
        <name>FMN</name>
        <dbReference type="ChEBI" id="CHEBI:58210"/>
        <note>ligand shared between dimeric partners</note>
    </ligand>
</feature>
<evidence type="ECO:0000313" key="12">
    <source>
        <dbReference type="Proteomes" id="UP000533469"/>
    </source>
</evidence>
<reference evidence="11 12" key="1">
    <citation type="submission" date="2020-08" db="EMBL/GenBank/DDBJ databases">
        <title>Genomic Encyclopedia of Type Strains, Phase IV (KMG-IV): sequencing the most valuable type-strain genomes for metagenomic binning, comparative biology and taxonomic classification.</title>
        <authorList>
            <person name="Goeker M."/>
        </authorList>
    </citation>
    <scope>NUCLEOTIDE SEQUENCE [LARGE SCALE GENOMIC DNA]</scope>
    <source>
        <strain evidence="11 12">DSM 5895</strain>
    </source>
</reference>
<evidence type="ECO:0000256" key="9">
    <source>
        <dbReference type="SAM" id="MobiDB-lite"/>
    </source>
</evidence>
<evidence type="ECO:0000256" key="6">
    <source>
        <dbReference type="ARBA" id="ARBA00023027"/>
    </source>
</evidence>
<dbReference type="SUPFAM" id="SSF55469">
    <property type="entry name" value="FMN-dependent nitroreductase-like"/>
    <property type="match status" value="1"/>
</dbReference>
<sequence>MSSESSPPAPPSPSATLTPDPTWLTALETRRSVPAARLGAPGPTPDELARLLAIAVRVPDHAALSPWRFIVIEGEARAALGARLAGAYRTRNPDMAPDKREKFAGIMSRLFPAPLAVVVVSRPNRETMIPVVEQELSAGAVCLNLLHGAQALGFSGIWVTGWAATDPEAVRLLGAGPGERIAGIVHLGTATEIPPDRPRPDIGALATHWTPPA</sequence>
<organism evidence="11 12">
    <name type="scientific">Ancylobacter tetraedralis</name>
    <dbReference type="NCBI Taxonomy" id="217068"/>
    <lineage>
        <taxon>Bacteria</taxon>
        <taxon>Pseudomonadati</taxon>
        <taxon>Pseudomonadota</taxon>
        <taxon>Alphaproteobacteria</taxon>
        <taxon>Hyphomicrobiales</taxon>
        <taxon>Xanthobacteraceae</taxon>
        <taxon>Ancylobacter</taxon>
    </lineage>
</organism>
<dbReference type="EMBL" id="JACICD010000001">
    <property type="protein sequence ID" value="MBB3769880.1"/>
    <property type="molecule type" value="Genomic_DNA"/>
</dbReference>
<evidence type="ECO:0000256" key="8">
    <source>
        <dbReference type="PIRSR" id="PIRSR000232-1"/>
    </source>
</evidence>
<dbReference type="Pfam" id="PF00881">
    <property type="entry name" value="Nitroreductase"/>
    <property type="match status" value="1"/>
</dbReference>
<feature type="binding site" evidence="8">
    <location>
        <position position="61"/>
    </location>
    <ligand>
        <name>FMN</name>
        <dbReference type="ChEBI" id="CHEBI:58210"/>
        <note>ligand shared between dimeric partners</note>
    </ligand>
</feature>
<dbReference type="PANTHER" id="PTHR43821">
    <property type="entry name" value="NAD(P)H NITROREDUCTASE YDJA-RELATED"/>
    <property type="match status" value="1"/>
</dbReference>
<keyword evidence="12" id="KW-1185">Reference proteome</keyword>
<gene>
    <name evidence="11" type="ORF">FHS55_000466</name>
</gene>
<dbReference type="Gene3D" id="3.40.109.10">
    <property type="entry name" value="NADH Oxidase"/>
    <property type="match status" value="1"/>
</dbReference>
<feature type="region of interest" description="Disordered" evidence="9">
    <location>
        <begin position="1"/>
        <end position="21"/>
    </location>
</feature>
<dbReference type="RefSeq" id="WP_343055944.1">
    <property type="nucleotide sequence ID" value="NZ_JACICD010000001.1"/>
</dbReference>
<feature type="binding site" evidence="8">
    <location>
        <position position="57"/>
    </location>
    <ligand>
        <name>FMN</name>
        <dbReference type="ChEBI" id="CHEBI:58210"/>
        <note>ligand shared between dimeric partners</note>
    </ligand>
</feature>
<dbReference type="EC" id="1.-.-.-" evidence="7"/>
<evidence type="ECO:0000256" key="5">
    <source>
        <dbReference type="ARBA" id="ARBA00023002"/>
    </source>
</evidence>
<proteinExistence type="inferred from homology"/>
<dbReference type="PIRSF" id="PIRSF000232">
    <property type="entry name" value="YdjA"/>
    <property type="match status" value="1"/>
</dbReference>
<comment type="cofactor">
    <cofactor evidence="8">
        <name>FMN</name>
        <dbReference type="ChEBI" id="CHEBI:58210"/>
    </cofactor>
    <text evidence="8">Binds 1 FMN per subunit.</text>
</comment>
<evidence type="ECO:0000256" key="3">
    <source>
        <dbReference type="ARBA" id="ARBA00022643"/>
    </source>
</evidence>
<evidence type="ECO:0000256" key="7">
    <source>
        <dbReference type="PIRNR" id="PIRNR000232"/>
    </source>
</evidence>
<comment type="similarity">
    <text evidence="1 7">Belongs to the nitroreductase family.</text>
</comment>
<dbReference type="GO" id="GO:0016491">
    <property type="term" value="F:oxidoreductase activity"/>
    <property type="evidence" value="ECO:0007669"/>
    <property type="project" value="UniProtKB-UniRule"/>
</dbReference>
<evidence type="ECO:0000256" key="1">
    <source>
        <dbReference type="ARBA" id="ARBA00007118"/>
    </source>
</evidence>
<dbReference type="PANTHER" id="PTHR43821:SF1">
    <property type="entry name" value="NAD(P)H NITROREDUCTASE YDJA-RELATED"/>
    <property type="match status" value="1"/>
</dbReference>